<protein>
    <submittedName>
        <fullName evidence="1">DUF2461 domain-containing protein</fullName>
    </submittedName>
</protein>
<dbReference type="NCBIfam" id="TIGR02453">
    <property type="entry name" value="TIGR02453 family protein"/>
    <property type="match status" value="1"/>
</dbReference>
<proteinExistence type="predicted"/>
<dbReference type="PIRSF" id="PIRSF028451">
    <property type="entry name" value="UCP028451"/>
    <property type="match status" value="1"/>
</dbReference>
<dbReference type="Pfam" id="PF09365">
    <property type="entry name" value="DUF2461"/>
    <property type="match status" value="1"/>
</dbReference>
<comment type="caution">
    <text evidence="1">The sequence shown here is derived from an EMBL/GenBank/DDBJ whole genome shotgun (WGS) entry which is preliminary data.</text>
</comment>
<evidence type="ECO:0000313" key="1">
    <source>
        <dbReference type="EMBL" id="GAA5105276.1"/>
    </source>
</evidence>
<dbReference type="EMBL" id="BAABHY010000001">
    <property type="protein sequence ID" value="GAA5105276.1"/>
    <property type="molecule type" value="Genomic_DNA"/>
</dbReference>
<accession>A0ABP9N079</accession>
<dbReference type="PANTHER" id="PTHR36452:SF1">
    <property type="entry name" value="DUF2461 DOMAIN-CONTAINING PROTEIN"/>
    <property type="match status" value="1"/>
</dbReference>
<sequence>MNKFTGFSKAGLNFLQDVKIQNSREWFANHRTVYDNELVKPFRSLVESLAPHMLKIDEWFETKPAIGKTISRINRDTRFSHDKSLYRNRLWLTFKRPSKDWKEAPAYFFEMDPDMYRYGLGYYCAPKQTMDIFRSEINQDPEKFLDTVSCVKKTFELVGELYKRPLVKNQPEQIATWYNRKDFAVMATSCNVEDLYNENLTKKLAKGFNQLVPLYDYLMRIEMIKTIPTL</sequence>
<dbReference type="InterPro" id="IPR015996">
    <property type="entry name" value="UCP028451"/>
</dbReference>
<reference evidence="2" key="1">
    <citation type="journal article" date="2019" name="Int. J. Syst. Evol. Microbiol.">
        <title>The Global Catalogue of Microorganisms (GCM) 10K type strain sequencing project: providing services to taxonomists for standard genome sequencing and annotation.</title>
        <authorList>
            <consortium name="The Broad Institute Genomics Platform"/>
            <consortium name="The Broad Institute Genome Sequencing Center for Infectious Disease"/>
            <person name="Wu L."/>
            <person name="Ma J."/>
        </authorList>
    </citation>
    <scope>NUCLEOTIDE SEQUENCE [LARGE SCALE GENOMIC DNA]</scope>
    <source>
        <strain evidence="2">JCM 18050</strain>
    </source>
</reference>
<dbReference type="PANTHER" id="PTHR36452">
    <property type="entry name" value="CHROMOSOME 12, WHOLE GENOME SHOTGUN SEQUENCE"/>
    <property type="match status" value="1"/>
</dbReference>
<keyword evidence="2" id="KW-1185">Reference proteome</keyword>
<dbReference type="InterPro" id="IPR012808">
    <property type="entry name" value="CHP02453"/>
</dbReference>
<name>A0ABP9N079_9GAMM</name>
<dbReference type="Proteomes" id="UP001500171">
    <property type="component" value="Unassembled WGS sequence"/>
</dbReference>
<evidence type="ECO:0000313" key="2">
    <source>
        <dbReference type="Proteomes" id="UP001500171"/>
    </source>
</evidence>
<gene>
    <name evidence="1" type="ORF">GCM10023211_03890</name>
</gene>
<organism evidence="1 2">
    <name type="scientific">Orbus sasakiae</name>
    <dbReference type="NCBI Taxonomy" id="1078475"/>
    <lineage>
        <taxon>Bacteria</taxon>
        <taxon>Pseudomonadati</taxon>
        <taxon>Pseudomonadota</taxon>
        <taxon>Gammaproteobacteria</taxon>
        <taxon>Orbales</taxon>
        <taxon>Orbaceae</taxon>
        <taxon>Orbus</taxon>
    </lineage>
</organism>